<proteinExistence type="predicted"/>
<dbReference type="EMBL" id="BAAAOA010000027">
    <property type="protein sequence ID" value="GAA1763495.1"/>
    <property type="molecule type" value="Genomic_DNA"/>
</dbReference>
<dbReference type="SUPFAM" id="SSF52206">
    <property type="entry name" value="Hypothetical protein MTH538"/>
    <property type="match status" value="1"/>
</dbReference>
<dbReference type="Proteomes" id="UP001501204">
    <property type="component" value="Unassembled WGS sequence"/>
</dbReference>
<dbReference type="RefSeq" id="WP_344122613.1">
    <property type="nucleotide sequence ID" value="NZ_BAAAOA010000027.1"/>
</dbReference>
<name>A0ABN2KST1_9MICC</name>
<protein>
    <recommendedName>
        <fullName evidence="1">Thoeris protein ThsB TIR-like domain-containing protein</fullName>
    </recommendedName>
</protein>
<reference evidence="2 3" key="1">
    <citation type="journal article" date="2019" name="Int. J. Syst. Evol. Microbiol.">
        <title>The Global Catalogue of Microorganisms (GCM) 10K type strain sequencing project: providing services to taxonomists for standard genome sequencing and annotation.</title>
        <authorList>
            <consortium name="The Broad Institute Genomics Platform"/>
            <consortium name="The Broad Institute Genome Sequencing Center for Infectious Disease"/>
            <person name="Wu L."/>
            <person name="Ma J."/>
        </authorList>
    </citation>
    <scope>NUCLEOTIDE SEQUENCE [LARGE SCALE GENOMIC DNA]</scope>
    <source>
        <strain evidence="2 3">JCM 14735</strain>
    </source>
</reference>
<keyword evidence="3" id="KW-1185">Reference proteome</keyword>
<organism evidence="2 3">
    <name type="scientific">Kocuria aegyptia</name>
    <dbReference type="NCBI Taxonomy" id="330943"/>
    <lineage>
        <taxon>Bacteria</taxon>
        <taxon>Bacillati</taxon>
        <taxon>Actinomycetota</taxon>
        <taxon>Actinomycetes</taxon>
        <taxon>Micrococcales</taxon>
        <taxon>Micrococcaceae</taxon>
        <taxon>Kocuria</taxon>
    </lineage>
</organism>
<dbReference type="InterPro" id="IPR015032">
    <property type="entry name" value="ThsB__TIR-like_domain"/>
</dbReference>
<evidence type="ECO:0000313" key="2">
    <source>
        <dbReference type="EMBL" id="GAA1763495.1"/>
    </source>
</evidence>
<dbReference type="Pfam" id="PF08937">
    <property type="entry name" value="ThsB_TIR"/>
    <property type="match status" value="1"/>
</dbReference>
<gene>
    <name evidence="2" type="ORF">GCM10009767_22880</name>
</gene>
<evidence type="ECO:0000259" key="1">
    <source>
        <dbReference type="Pfam" id="PF08937"/>
    </source>
</evidence>
<comment type="caution">
    <text evidence="2">The sequence shown here is derived from an EMBL/GenBank/DDBJ whole genome shotgun (WGS) entry which is preliminary data.</text>
</comment>
<accession>A0ABN2KST1</accession>
<dbReference type="InterPro" id="IPR036490">
    <property type="entry name" value="ThsB_TIR-like_sf"/>
</dbReference>
<evidence type="ECO:0000313" key="3">
    <source>
        <dbReference type="Proteomes" id="UP001501204"/>
    </source>
</evidence>
<feature type="domain" description="Thoeris protein ThsB TIR-like" evidence="1">
    <location>
        <begin position="14"/>
        <end position="97"/>
    </location>
</feature>
<sequence>MAPKTVFLAFAEQDELFRDLFTTQWARAGDQARFLDALGDGTCPEEWKKHVRERIRDCDGVIALIGGSTPASAAALWQIRCAVTEGKPLLGLWVESEHRWKPDEMGPARCESWTWENIGDFLDRL</sequence>